<comment type="caution">
    <text evidence="3">The sequence shown here is derived from an EMBL/GenBank/DDBJ whole genome shotgun (WGS) entry which is preliminary data.</text>
</comment>
<dbReference type="PANTHER" id="PTHR43721:SF11">
    <property type="entry name" value="SELENOCYSTEINE-SPECIFIC ELONGATION FACTOR"/>
    <property type="match status" value="1"/>
</dbReference>
<dbReference type="GO" id="GO:0003746">
    <property type="term" value="F:translation elongation factor activity"/>
    <property type="evidence" value="ECO:0007669"/>
    <property type="project" value="TreeGrafter"/>
</dbReference>
<evidence type="ECO:0000313" key="4">
    <source>
        <dbReference type="Proteomes" id="UP001160483"/>
    </source>
</evidence>
<name>A0AAU9KI82_9STRA</name>
<reference evidence="3" key="1">
    <citation type="submission" date="2021-11" db="EMBL/GenBank/DDBJ databases">
        <authorList>
            <person name="Islam A."/>
            <person name="Islam S."/>
            <person name="Flora M.S."/>
            <person name="Rahman M."/>
            <person name="Ziaur R.M."/>
            <person name="Epstein J.H."/>
            <person name="Hassan M."/>
            <person name="Klassen M."/>
            <person name="Woodard K."/>
            <person name="Webb A."/>
            <person name="Webby R.J."/>
            <person name="El Zowalaty M.E."/>
        </authorList>
    </citation>
    <scope>NUCLEOTIDE SEQUENCE</scope>
    <source>
        <strain evidence="3">Pbs3</strain>
    </source>
</reference>
<protein>
    <recommendedName>
        <fullName evidence="1">Elongation factor Tu, chloroplastic</fullName>
    </recommendedName>
</protein>
<dbReference type="GO" id="GO:0001514">
    <property type="term" value="P:selenocysteine incorporation"/>
    <property type="evidence" value="ECO:0007669"/>
    <property type="project" value="TreeGrafter"/>
</dbReference>
<dbReference type="AlphaFoldDB" id="A0AAU9KI82"/>
<gene>
    <name evidence="3" type="ORF">PBS003_LOCUS889</name>
</gene>
<dbReference type="Proteomes" id="UP001160483">
    <property type="component" value="Unassembled WGS sequence"/>
</dbReference>
<proteinExistence type="predicted"/>
<evidence type="ECO:0000259" key="2">
    <source>
        <dbReference type="Pfam" id="PF00009"/>
    </source>
</evidence>
<dbReference type="PANTHER" id="PTHR43721">
    <property type="entry name" value="ELONGATION FACTOR TU-RELATED"/>
    <property type="match status" value="1"/>
</dbReference>
<dbReference type="SUPFAM" id="SSF50447">
    <property type="entry name" value="Translation proteins"/>
    <property type="match status" value="1"/>
</dbReference>
<dbReference type="Gene3D" id="3.40.50.300">
    <property type="entry name" value="P-loop containing nucleotide triphosphate hydrolases"/>
    <property type="match status" value="1"/>
</dbReference>
<dbReference type="InterPro" id="IPR050055">
    <property type="entry name" value="EF-Tu_GTPase"/>
</dbReference>
<evidence type="ECO:0000313" key="3">
    <source>
        <dbReference type="EMBL" id="CAH0474021.1"/>
    </source>
</evidence>
<dbReference type="SUPFAM" id="SSF52540">
    <property type="entry name" value="P-loop containing nucleoside triphosphate hydrolases"/>
    <property type="match status" value="1"/>
</dbReference>
<dbReference type="InterPro" id="IPR027417">
    <property type="entry name" value="P-loop_NTPase"/>
</dbReference>
<dbReference type="GO" id="GO:0003924">
    <property type="term" value="F:GTPase activity"/>
    <property type="evidence" value="ECO:0007669"/>
    <property type="project" value="InterPro"/>
</dbReference>
<dbReference type="CDD" id="cd04094">
    <property type="entry name" value="eSelB_III"/>
    <property type="match status" value="1"/>
</dbReference>
<dbReference type="GO" id="GO:0005525">
    <property type="term" value="F:GTP binding"/>
    <property type="evidence" value="ECO:0007669"/>
    <property type="project" value="InterPro"/>
</dbReference>
<dbReference type="InterPro" id="IPR009000">
    <property type="entry name" value="Transl_B-barrel_sf"/>
</dbReference>
<organism evidence="3 4">
    <name type="scientific">Peronospora belbahrii</name>
    <dbReference type="NCBI Taxonomy" id="622444"/>
    <lineage>
        <taxon>Eukaryota</taxon>
        <taxon>Sar</taxon>
        <taxon>Stramenopiles</taxon>
        <taxon>Oomycota</taxon>
        <taxon>Peronosporomycetes</taxon>
        <taxon>Peronosporales</taxon>
        <taxon>Peronosporaceae</taxon>
        <taxon>Peronospora</taxon>
    </lineage>
</organism>
<sequence>MKRANVNVGVLGHVDSGKTSLVRALSTQLSTAALDKHPQSQDRGITLDLGFSSFYLDPHEGPSLVSNDFERDNFFPVVPVAVGNVQLTQGIPELVEVLRNYLQAPERDTTGVCCLAVDHCFAVPGNSTVLTGTVLSGAFSKGDELMLLPIRMKTKVKTLQVCKQDVETCGQVDRVGVRVNALDPSGAKCHTTVGHTTVIATATFFTRLGELEGGVEHVNGAFDPSALYEYVLNLDIEDSSPDIYCPPAALVVCSRLDLDAKKYPCRLAFYGVVQSVVALNEEELKTLYFLCTAVYNGNKREVIGRDMFSKNVKWSVYQGQVVLFEQTRALGIIVGPFGKAGKFRIVMVPTPSLCSKPAFVPALGEKFVLRFLKLISLKPPKLKVKSTAIRMKHASTTRTQCTAKTSARSFVQERVLLYPEVYTAVESASVIEGMTPETAHLTITDASAEQVDEENRNIELSVVVRRGRIERLKGETTVEGRNPFAIMSGLFYTEHEAKDAVGA</sequence>
<dbReference type="InterPro" id="IPR000795">
    <property type="entry name" value="T_Tr_GTP-bd_dom"/>
</dbReference>
<accession>A0AAU9KI82</accession>
<evidence type="ECO:0000256" key="1">
    <source>
        <dbReference type="ARBA" id="ARBA00021392"/>
    </source>
</evidence>
<feature type="domain" description="Tr-type G" evidence="2">
    <location>
        <begin position="6"/>
        <end position="55"/>
    </location>
</feature>
<dbReference type="Gene3D" id="2.40.30.10">
    <property type="entry name" value="Translation factors"/>
    <property type="match status" value="1"/>
</dbReference>
<dbReference type="Pfam" id="PF00009">
    <property type="entry name" value="GTP_EFTU"/>
    <property type="match status" value="1"/>
</dbReference>
<dbReference type="EMBL" id="CAKKTJ010000093">
    <property type="protein sequence ID" value="CAH0474021.1"/>
    <property type="molecule type" value="Genomic_DNA"/>
</dbReference>